<feature type="domain" description="Acyclic terpene utilisation N-terminal" evidence="1">
    <location>
        <begin position="117"/>
        <end position="222"/>
    </location>
</feature>
<proteinExistence type="predicted"/>
<dbReference type="STRING" id="29845.A0A1V6RU70"/>
<organism evidence="3 4">
    <name type="scientific">Penicillium vulpinum</name>
    <dbReference type="NCBI Taxonomy" id="29845"/>
    <lineage>
        <taxon>Eukaryota</taxon>
        <taxon>Fungi</taxon>
        <taxon>Dikarya</taxon>
        <taxon>Ascomycota</taxon>
        <taxon>Pezizomycotina</taxon>
        <taxon>Eurotiomycetes</taxon>
        <taxon>Eurotiomycetidae</taxon>
        <taxon>Eurotiales</taxon>
        <taxon>Aspergillaceae</taxon>
        <taxon>Penicillium</taxon>
    </lineage>
</organism>
<evidence type="ECO:0000259" key="2">
    <source>
        <dbReference type="Pfam" id="PF23544"/>
    </source>
</evidence>
<accession>A0A1V6RU70</accession>
<dbReference type="Pfam" id="PF23544">
    <property type="entry name" value="AtuA_ferredoxin"/>
    <property type="match status" value="1"/>
</dbReference>
<evidence type="ECO:0000313" key="4">
    <source>
        <dbReference type="Proteomes" id="UP000191518"/>
    </source>
</evidence>
<dbReference type="Pfam" id="PF07287">
    <property type="entry name" value="AtuA"/>
    <property type="match status" value="2"/>
</dbReference>
<dbReference type="Proteomes" id="UP000191518">
    <property type="component" value="Unassembled WGS sequence"/>
</dbReference>
<dbReference type="InterPro" id="IPR056362">
    <property type="entry name" value="AtuA-like_ferredoxin_dom"/>
</dbReference>
<evidence type="ECO:0000259" key="1">
    <source>
        <dbReference type="Pfam" id="PF07287"/>
    </source>
</evidence>
<comment type="caution">
    <text evidence="3">The sequence shown here is derived from an EMBL/GenBank/DDBJ whole genome shotgun (WGS) entry which is preliminary data.</text>
</comment>
<name>A0A1V6RU70_9EURO</name>
<reference evidence="4" key="1">
    <citation type="journal article" date="2017" name="Nat. Microbiol.">
        <title>Global analysis of biosynthetic gene clusters reveals vast potential of secondary metabolite production in Penicillium species.</title>
        <authorList>
            <person name="Nielsen J.C."/>
            <person name="Grijseels S."/>
            <person name="Prigent S."/>
            <person name="Ji B."/>
            <person name="Dainat J."/>
            <person name="Nielsen K.F."/>
            <person name="Frisvad J.C."/>
            <person name="Workman M."/>
            <person name="Nielsen J."/>
        </authorList>
    </citation>
    <scope>NUCLEOTIDE SEQUENCE [LARGE SCALE GENOMIC DNA]</scope>
    <source>
        <strain evidence="4">IBT 29486</strain>
    </source>
</reference>
<dbReference type="AlphaFoldDB" id="A0A1V6RU70"/>
<dbReference type="EMBL" id="MDYP01000028">
    <property type="protein sequence ID" value="OQE04963.1"/>
    <property type="molecule type" value="Genomic_DNA"/>
</dbReference>
<evidence type="ECO:0008006" key="5">
    <source>
        <dbReference type="Google" id="ProtNLM"/>
    </source>
</evidence>
<evidence type="ECO:0000313" key="3">
    <source>
        <dbReference type="EMBL" id="OQE04963.1"/>
    </source>
</evidence>
<dbReference type="InterPro" id="IPR010839">
    <property type="entry name" value="AtuA_N"/>
</dbReference>
<gene>
    <name evidence="3" type="ORF">PENVUL_c028G03249</name>
</gene>
<feature type="domain" description="AtuA-like ferredoxin-fold" evidence="2">
    <location>
        <begin position="256"/>
        <end position="350"/>
    </location>
</feature>
<dbReference type="PANTHER" id="PTHR47585:SF2">
    <property type="entry name" value="DUF1446 DOMAIN PROTEIN (AFU_ORTHOLOGUE AFUA_6G11420)"/>
    <property type="match status" value="1"/>
</dbReference>
<keyword evidence="4" id="KW-1185">Reference proteome</keyword>
<sequence>MRQSTKRSIRICGASDSALDRRDAFEQVCNSDSQFDVLIGDWLSEGNMPSSVTRKLSGTAAGYETSFLTALTPALPAIARKGIKVIVNAGASDPQGLFNEVRNLLQEKNLSLKVEKFATAPIHAQAYLGSFGITKALEKGADIIIGGRVADASLAIGAAIWWHGWKRDQLSELAAALVAGHLVECSTYVTGGNYSGFKDIPNITNLAYLIVEIGSKGEVIITIGPPQITRTYPMQQPSSDANYPAEDFGPTTRGPLGWLVHSRSGDKGANANVGFWARNAEEYLWLRQLLSISKIQELLGEEYKEARKIDRFELPGLNAVHFLPHNHLDRGINSTSTYDTLGKNLAEYLRARFVDLPVQFLDQGKV</sequence>
<dbReference type="PANTHER" id="PTHR47585">
    <property type="match status" value="1"/>
</dbReference>
<protein>
    <recommendedName>
        <fullName evidence="5">DUF1446 domain-containing protein</fullName>
    </recommendedName>
</protein>
<feature type="domain" description="Acyclic terpene utilisation N-terminal" evidence="1">
    <location>
        <begin position="9"/>
        <end position="114"/>
    </location>
</feature>